<feature type="non-terminal residue" evidence="2">
    <location>
        <position position="1"/>
    </location>
</feature>
<feature type="compositionally biased region" description="Low complexity" evidence="1">
    <location>
        <begin position="1"/>
        <end position="14"/>
    </location>
</feature>
<sequence length="82" mass="8813">MHPFQLAAAGQQRLARSEESPGKGSQLGQVPKQLEDALDSASKWAFDAFTLDAAACGHPLSILAFWVLQQSGLCSWARLDEG</sequence>
<comment type="caution">
    <text evidence="2">The sequence shown here is derived from an EMBL/GenBank/DDBJ whole genome shotgun (WGS) entry which is preliminary data.</text>
</comment>
<reference evidence="2 3" key="1">
    <citation type="submission" date="2020-02" db="EMBL/GenBank/DDBJ databases">
        <title>Draft genome sequence of Haematococcus lacustris strain NIES-144.</title>
        <authorList>
            <person name="Morimoto D."/>
            <person name="Nakagawa S."/>
            <person name="Yoshida T."/>
            <person name="Sawayama S."/>
        </authorList>
    </citation>
    <scope>NUCLEOTIDE SEQUENCE [LARGE SCALE GENOMIC DNA]</scope>
    <source>
        <strain evidence="2 3">NIES-144</strain>
    </source>
</reference>
<feature type="non-terminal residue" evidence="2">
    <location>
        <position position="82"/>
    </location>
</feature>
<dbReference type="Proteomes" id="UP000485058">
    <property type="component" value="Unassembled WGS sequence"/>
</dbReference>
<keyword evidence="3" id="KW-1185">Reference proteome</keyword>
<protein>
    <submittedName>
        <fullName evidence="2">Uncharacterized protein</fullName>
    </submittedName>
</protein>
<organism evidence="2 3">
    <name type="scientific">Haematococcus lacustris</name>
    <name type="common">Green alga</name>
    <name type="synonym">Haematococcus pluvialis</name>
    <dbReference type="NCBI Taxonomy" id="44745"/>
    <lineage>
        <taxon>Eukaryota</taxon>
        <taxon>Viridiplantae</taxon>
        <taxon>Chlorophyta</taxon>
        <taxon>core chlorophytes</taxon>
        <taxon>Chlorophyceae</taxon>
        <taxon>CS clade</taxon>
        <taxon>Chlamydomonadales</taxon>
        <taxon>Haematococcaceae</taxon>
        <taxon>Haematococcus</taxon>
    </lineage>
</organism>
<evidence type="ECO:0000313" key="3">
    <source>
        <dbReference type="Proteomes" id="UP000485058"/>
    </source>
</evidence>
<name>A0A6A0A0L7_HAELA</name>
<feature type="region of interest" description="Disordered" evidence="1">
    <location>
        <begin position="1"/>
        <end position="30"/>
    </location>
</feature>
<dbReference type="EMBL" id="BLLF01003476">
    <property type="protein sequence ID" value="GFH27440.1"/>
    <property type="molecule type" value="Genomic_DNA"/>
</dbReference>
<gene>
    <name evidence="2" type="ORF">HaLaN_25760</name>
</gene>
<evidence type="ECO:0000313" key="2">
    <source>
        <dbReference type="EMBL" id="GFH27440.1"/>
    </source>
</evidence>
<dbReference type="AlphaFoldDB" id="A0A6A0A0L7"/>
<proteinExistence type="predicted"/>
<evidence type="ECO:0000256" key="1">
    <source>
        <dbReference type="SAM" id="MobiDB-lite"/>
    </source>
</evidence>
<accession>A0A6A0A0L7</accession>